<dbReference type="HOGENOM" id="CLU_1612477_0_0_1"/>
<evidence type="ECO:0000313" key="4">
    <source>
        <dbReference type="Proteomes" id="UP000000305"/>
    </source>
</evidence>
<name>E9GUT2_DAPPU</name>
<evidence type="ECO:0000313" key="3">
    <source>
        <dbReference type="EMBL" id="EFX76890.1"/>
    </source>
</evidence>
<dbReference type="OrthoDB" id="6379402at2759"/>
<gene>
    <name evidence="3" type="ORF">DAPPUDRAFT_248509</name>
</gene>
<dbReference type="OMA" id="HMEITEK"/>
<dbReference type="Proteomes" id="UP000000305">
    <property type="component" value="Unassembled WGS sequence"/>
</dbReference>
<dbReference type="EMBL" id="GL732566">
    <property type="protein sequence ID" value="EFX76890.1"/>
    <property type="molecule type" value="Genomic_DNA"/>
</dbReference>
<feature type="region of interest" description="Disordered" evidence="1">
    <location>
        <begin position="135"/>
        <end position="165"/>
    </location>
</feature>
<dbReference type="InParanoid" id="E9GUT2"/>
<accession>E9GUT2</accession>
<reference evidence="3 4" key="1">
    <citation type="journal article" date="2011" name="Science">
        <title>The ecoresponsive genome of Daphnia pulex.</title>
        <authorList>
            <person name="Colbourne J.K."/>
            <person name="Pfrender M.E."/>
            <person name="Gilbert D."/>
            <person name="Thomas W.K."/>
            <person name="Tucker A."/>
            <person name="Oakley T.H."/>
            <person name="Tokishita S."/>
            <person name="Aerts A."/>
            <person name="Arnold G.J."/>
            <person name="Basu M.K."/>
            <person name="Bauer D.J."/>
            <person name="Caceres C.E."/>
            <person name="Carmel L."/>
            <person name="Casola C."/>
            <person name="Choi J.H."/>
            <person name="Detter J.C."/>
            <person name="Dong Q."/>
            <person name="Dusheyko S."/>
            <person name="Eads B.D."/>
            <person name="Frohlich T."/>
            <person name="Geiler-Samerotte K.A."/>
            <person name="Gerlach D."/>
            <person name="Hatcher P."/>
            <person name="Jogdeo S."/>
            <person name="Krijgsveld J."/>
            <person name="Kriventseva E.V."/>
            <person name="Kultz D."/>
            <person name="Laforsch C."/>
            <person name="Lindquist E."/>
            <person name="Lopez J."/>
            <person name="Manak J.R."/>
            <person name="Muller J."/>
            <person name="Pangilinan J."/>
            <person name="Patwardhan R.P."/>
            <person name="Pitluck S."/>
            <person name="Pritham E.J."/>
            <person name="Rechtsteiner A."/>
            <person name="Rho M."/>
            <person name="Rogozin I.B."/>
            <person name="Sakarya O."/>
            <person name="Salamov A."/>
            <person name="Schaack S."/>
            <person name="Shapiro H."/>
            <person name="Shiga Y."/>
            <person name="Skalitzky C."/>
            <person name="Smith Z."/>
            <person name="Souvorov A."/>
            <person name="Sung W."/>
            <person name="Tang Z."/>
            <person name="Tsuchiya D."/>
            <person name="Tu H."/>
            <person name="Vos H."/>
            <person name="Wang M."/>
            <person name="Wolf Y.I."/>
            <person name="Yamagata H."/>
            <person name="Yamada T."/>
            <person name="Ye Y."/>
            <person name="Shaw J.R."/>
            <person name="Andrews J."/>
            <person name="Crease T.J."/>
            <person name="Tang H."/>
            <person name="Lucas S.M."/>
            <person name="Robertson H.M."/>
            <person name="Bork P."/>
            <person name="Koonin E.V."/>
            <person name="Zdobnov E.M."/>
            <person name="Grigoriev I.V."/>
            <person name="Lynch M."/>
            <person name="Boore J.L."/>
        </authorList>
    </citation>
    <scope>NUCLEOTIDE SEQUENCE [LARGE SCALE GENOMIC DNA]</scope>
</reference>
<dbReference type="Pfam" id="PF22938">
    <property type="entry name" value="Integrase_p58_C"/>
    <property type="match status" value="1"/>
</dbReference>
<organism evidence="3 4">
    <name type="scientific">Daphnia pulex</name>
    <name type="common">Water flea</name>
    <dbReference type="NCBI Taxonomy" id="6669"/>
    <lineage>
        <taxon>Eukaryota</taxon>
        <taxon>Metazoa</taxon>
        <taxon>Ecdysozoa</taxon>
        <taxon>Arthropoda</taxon>
        <taxon>Crustacea</taxon>
        <taxon>Branchiopoda</taxon>
        <taxon>Diplostraca</taxon>
        <taxon>Cladocera</taxon>
        <taxon>Anomopoda</taxon>
        <taxon>Daphniidae</taxon>
        <taxon>Daphnia</taxon>
    </lineage>
</organism>
<evidence type="ECO:0000259" key="2">
    <source>
        <dbReference type="Pfam" id="PF22938"/>
    </source>
</evidence>
<feature type="domain" description="Integrase p58-like C-terminal" evidence="2">
    <location>
        <begin position="48"/>
        <end position="83"/>
    </location>
</feature>
<dbReference type="KEGG" id="dpx:DAPPUDRAFT_248509"/>
<dbReference type="PhylomeDB" id="E9GUT2"/>
<dbReference type="eggNOG" id="KOG0017">
    <property type="taxonomic scope" value="Eukaryota"/>
</dbReference>
<sequence>MAIVQSRQKKRYDRRRRQVKFAIGDPVLVYRPIRKKGRATKLLHRYFGPYRIVRRVSDLNYIVEPLYGRKKNQDCVHVSHLKPFRPSAPIGKASVKTTVVKTPVSIIKKKISDDQVKEKTPKVVRWCDQQTRAVNQEQHCEKDASSSSGLSDERVGGHPFGKTFV</sequence>
<dbReference type="AlphaFoldDB" id="E9GUT2"/>
<proteinExistence type="predicted"/>
<keyword evidence="4" id="KW-1185">Reference proteome</keyword>
<protein>
    <recommendedName>
        <fullName evidence="2">Integrase p58-like C-terminal domain-containing protein</fullName>
    </recommendedName>
</protein>
<evidence type="ECO:0000256" key="1">
    <source>
        <dbReference type="SAM" id="MobiDB-lite"/>
    </source>
</evidence>
<dbReference type="InterPro" id="IPR054465">
    <property type="entry name" value="Integrase_p58-like_C"/>
</dbReference>